<dbReference type="EMBL" id="JACPSX010000229">
    <property type="protein sequence ID" value="MBI3015746.1"/>
    <property type="molecule type" value="Genomic_DNA"/>
</dbReference>
<proteinExistence type="predicted"/>
<dbReference type="InterPro" id="IPR027417">
    <property type="entry name" value="P-loop_NTPase"/>
</dbReference>
<feature type="non-terminal residue" evidence="1">
    <location>
        <position position="51"/>
    </location>
</feature>
<reference evidence="1" key="1">
    <citation type="submission" date="2020-07" db="EMBL/GenBank/DDBJ databases">
        <title>Huge and variable diversity of episymbiotic CPR bacteria and DPANN archaea in groundwater ecosystems.</title>
        <authorList>
            <person name="He C.Y."/>
            <person name="Keren R."/>
            <person name="Whittaker M."/>
            <person name="Farag I.F."/>
            <person name="Doudna J."/>
            <person name="Cate J.H.D."/>
            <person name="Banfield J.F."/>
        </authorList>
    </citation>
    <scope>NUCLEOTIDE SEQUENCE</scope>
    <source>
        <strain evidence="1">NC_groundwater_717_Ag_S-0.2um_59_8</strain>
    </source>
</reference>
<dbReference type="AlphaFoldDB" id="A0A932M2B8"/>
<evidence type="ECO:0000313" key="1">
    <source>
        <dbReference type="EMBL" id="MBI3015746.1"/>
    </source>
</evidence>
<protein>
    <submittedName>
        <fullName evidence="1">ABC transporter ATP-binding protein</fullName>
    </submittedName>
</protein>
<dbReference type="SUPFAM" id="SSF52540">
    <property type="entry name" value="P-loop containing nucleoside triphosphate hydrolases"/>
    <property type="match status" value="1"/>
</dbReference>
<keyword evidence="1" id="KW-0547">Nucleotide-binding</keyword>
<dbReference type="Gene3D" id="3.40.50.300">
    <property type="entry name" value="P-loop containing nucleotide triphosphate hydrolases"/>
    <property type="match status" value="1"/>
</dbReference>
<comment type="caution">
    <text evidence="1">The sequence shown here is derived from an EMBL/GenBank/DDBJ whole genome shotgun (WGS) entry which is preliminary data.</text>
</comment>
<accession>A0A932M2B8</accession>
<name>A0A932M2B8_UNCTE</name>
<keyword evidence="1" id="KW-0067">ATP-binding</keyword>
<evidence type="ECO:0000313" key="2">
    <source>
        <dbReference type="Proteomes" id="UP000741360"/>
    </source>
</evidence>
<organism evidence="1 2">
    <name type="scientific">Tectimicrobiota bacterium</name>
    <dbReference type="NCBI Taxonomy" id="2528274"/>
    <lineage>
        <taxon>Bacteria</taxon>
        <taxon>Pseudomonadati</taxon>
        <taxon>Nitrospinota/Tectimicrobiota group</taxon>
        <taxon>Candidatus Tectimicrobiota</taxon>
    </lineage>
</organism>
<dbReference type="Proteomes" id="UP000741360">
    <property type="component" value="Unassembled WGS sequence"/>
</dbReference>
<dbReference type="GO" id="GO:0005524">
    <property type="term" value="F:ATP binding"/>
    <property type="evidence" value="ECO:0007669"/>
    <property type="project" value="UniProtKB-KW"/>
</dbReference>
<gene>
    <name evidence="1" type="ORF">HYY65_11975</name>
</gene>
<sequence>MKEHVSEIVRFEDVGKAFRKNGTPLPVLENIRVGVEEGTFTTFIGPSGCGK</sequence>